<proteinExistence type="inferred from homology"/>
<dbReference type="PRINTS" id="PR00862">
    <property type="entry name" value="PROLIGOPTASE"/>
</dbReference>
<evidence type="ECO:0000259" key="7">
    <source>
        <dbReference type="Pfam" id="PF00326"/>
    </source>
</evidence>
<accession>A0A7S4L2N8</accession>
<gene>
    <name evidence="9" type="ORF">NAES01612_LOCUS14790</name>
</gene>
<feature type="domain" description="Peptidase S9 prolyl oligopeptidase catalytic" evidence="7">
    <location>
        <begin position="466"/>
        <end position="683"/>
    </location>
</feature>
<keyword evidence="4 6" id="KW-0720">Serine protease</keyword>
<evidence type="ECO:0000256" key="4">
    <source>
        <dbReference type="ARBA" id="ARBA00022825"/>
    </source>
</evidence>
<dbReference type="GO" id="GO:0006508">
    <property type="term" value="P:proteolysis"/>
    <property type="evidence" value="ECO:0007669"/>
    <property type="project" value="UniProtKB-KW"/>
</dbReference>
<comment type="function">
    <text evidence="5">Serine peptidase whose precise substrate specificity remains unclear. Does not cleave peptides after a arginine or lysine residue. Regulates trans-Golgi network morphology and sorting by regulating the membrane binding of the AP-1 complex. May play a role in the regulation of synaptic vesicle exocytosis.</text>
</comment>
<dbReference type="Pfam" id="PF00326">
    <property type="entry name" value="Peptidase_S9"/>
    <property type="match status" value="1"/>
</dbReference>
<dbReference type="InterPro" id="IPR001375">
    <property type="entry name" value="Peptidase_S9_cat"/>
</dbReference>
<dbReference type="SUPFAM" id="SSF50993">
    <property type="entry name" value="Peptidase/esterase 'gauge' domain"/>
    <property type="match status" value="1"/>
</dbReference>
<reference evidence="9" key="1">
    <citation type="submission" date="2021-01" db="EMBL/GenBank/DDBJ databases">
        <authorList>
            <person name="Corre E."/>
            <person name="Pelletier E."/>
            <person name="Niang G."/>
            <person name="Scheremetjew M."/>
            <person name="Finn R."/>
            <person name="Kale V."/>
            <person name="Holt S."/>
            <person name="Cochrane G."/>
            <person name="Meng A."/>
            <person name="Brown T."/>
            <person name="Cohen L."/>
        </authorList>
    </citation>
    <scope>NUCLEOTIDE SEQUENCE</scope>
    <source>
        <strain evidence="9">SoJaBio B1-5/56/2</strain>
    </source>
</reference>
<dbReference type="SUPFAM" id="SSF53474">
    <property type="entry name" value="alpha/beta-Hydrolases"/>
    <property type="match status" value="1"/>
</dbReference>
<dbReference type="Pfam" id="PF02897">
    <property type="entry name" value="Peptidase_S9_N"/>
    <property type="match status" value="1"/>
</dbReference>
<evidence type="ECO:0000256" key="5">
    <source>
        <dbReference type="ARBA" id="ARBA00045448"/>
    </source>
</evidence>
<dbReference type="PANTHER" id="PTHR11757">
    <property type="entry name" value="PROTEASE FAMILY S9A OLIGOPEPTIDASE"/>
    <property type="match status" value="1"/>
</dbReference>
<dbReference type="EMBL" id="HBKR01022646">
    <property type="protein sequence ID" value="CAE2313118.1"/>
    <property type="molecule type" value="Transcribed_RNA"/>
</dbReference>
<comment type="similarity">
    <text evidence="1 6">Belongs to the peptidase S9A family.</text>
</comment>
<feature type="domain" description="Peptidase S9A N-terminal" evidence="8">
    <location>
        <begin position="19"/>
        <end position="407"/>
    </location>
</feature>
<keyword evidence="2 6" id="KW-0645">Protease</keyword>
<dbReference type="InterPro" id="IPR002470">
    <property type="entry name" value="Peptidase_S9A"/>
</dbReference>
<dbReference type="EC" id="3.4.21.-" evidence="6"/>
<name>A0A7S4L2N8_9EUKA</name>
<dbReference type="InterPro" id="IPR051543">
    <property type="entry name" value="Serine_Peptidase_S9A"/>
</dbReference>
<dbReference type="AlphaFoldDB" id="A0A7S4L2N8"/>
<dbReference type="InterPro" id="IPR029058">
    <property type="entry name" value="AB_hydrolase_fold"/>
</dbReference>
<dbReference type="Gene3D" id="2.130.10.120">
    <property type="entry name" value="Prolyl oligopeptidase, N-terminal domain"/>
    <property type="match status" value="1"/>
</dbReference>
<keyword evidence="3 6" id="KW-0378">Hydrolase</keyword>
<evidence type="ECO:0000313" key="9">
    <source>
        <dbReference type="EMBL" id="CAE2313118.1"/>
    </source>
</evidence>
<sequence>MEEAMQQPKAEKIEKIWQRTTGEFVDHYAWMTHKKPHPPQMLKYLEEENKYSNAYFAKHEKLTNQIFNEIKTRTKETDISCPYPDGDYYYTSRTEEGKQYEIHSRGKTEEEATQQIIVDENELAKSHDFFDLGTLEISPNHERVAYSVDITGDENYFVYFKEIDSGHVYPEKLEKSFPSGAAWSADSNYFFYTKQDDQNRPYQLWRHKIGESAEKDVLVFEEDDERYYLEVELSRSQKYIIVSTSSIKTNEVYVLPSSSPLSPLVCVRKRQQDVEYWVHDWGTHFIILTNENAVNFRIMIADHSTPGEWKELIKEEKGIRITSVRCFSSLMAILDWHKGQQRIRIVHKNDDYTQEVINFKEEPHQLSFYHNPLFSPPSLLLSSQSLSSPSAVYSYDFETKKSTLKKQKEILGVELENYVSERIWVDSDDVSVPVDLVYSTKVIDRQTPNKLLMYGYGSYEISVPPRFSASRLSLLDRGFIYALCHPRGGGEMGREWYEEGKLLKKKNTFNDFIASAKHLVKTGWTTPDLLVIRGASAGGLLIGSSVTMEPDLFHAAIAEVPFVDVVTTMYDKTIPLTANEWEEWGDPNDAEVEHYQKSYSPYDNTVARNYPSLYVTAGINDMRVSVHEPAKWVAKLRELATNNPKTHPILFRTEMAGGHFGPSGRYEEWKDEARTLTFVVMSFESSSSSSSSCMG</sequence>
<organism evidence="9">
    <name type="scientific">Paramoeba aestuarina</name>
    <dbReference type="NCBI Taxonomy" id="180227"/>
    <lineage>
        <taxon>Eukaryota</taxon>
        <taxon>Amoebozoa</taxon>
        <taxon>Discosea</taxon>
        <taxon>Flabellinia</taxon>
        <taxon>Dactylopodida</taxon>
        <taxon>Paramoebidae</taxon>
        <taxon>Paramoeba</taxon>
    </lineage>
</organism>
<dbReference type="InterPro" id="IPR023302">
    <property type="entry name" value="Pept_S9A_N"/>
</dbReference>
<dbReference type="GO" id="GO:0004252">
    <property type="term" value="F:serine-type endopeptidase activity"/>
    <property type="evidence" value="ECO:0007669"/>
    <property type="project" value="UniProtKB-UniRule"/>
</dbReference>
<evidence type="ECO:0000256" key="3">
    <source>
        <dbReference type="ARBA" id="ARBA00022801"/>
    </source>
</evidence>
<protein>
    <recommendedName>
        <fullName evidence="6">Prolyl endopeptidase</fullName>
        <ecNumber evidence="6">3.4.21.-</ecNumber>
    </recommendedName>
</protein>
<evidence type="ECO:0000259" key="8">
    <source>
        <dbReference type="Pfam" id="PF02897"/>
    </source>
</evidence>
<evidence type="ECO:0000256" key="6">
    <source>
        <dbReference type="RuleBase" id="RU368024"/>
    </source>
</evidence>
<evidence type="ECO:0000256" key="2">
    <source>
        <dbReference type="ARBA" id="ARBA00022670"/>
    </source>
</evidence>
<evidence type="ECO:0000256" key="1">
    <source>
        <dbReference type="ARBA" id="ARBA00005228"/>
    </source>
</evidence>
<dbReference type="PANTHER" id="PTHR11757:SF19">
    <property type="entry name" value="PROLYL ENDOPEPTIDASE-LIKE"/>
    <property type="match status" value="1"/>
</dbReference>
<dbReference type="Gene3D" id="3.40.50.1820">
    <property type="entry name" value="alpha/beta hydrolase"/>
    <property type="match status" value="1"/>
</dbReference>